<evidence type="ECO:0000313" key="1">
    <source>
        <dbReference type="EMBL" id="KAI8552540.1"/>
    </source>
</evidence>
<accession>A0ACC0NH58</accession>
<sequence>MPQSPSSTTNISEARLQPDRSPTVVEVEVNDEEEEREREREREREDRCWKKVVDLEEAKNQFLYLLPVIITNVSYHLIPVVAVMFAGHLGDLELAGSILALSWATVTGFAFMVGLSGALETLCGQGYGAKLYRLMGIYLQASFIISLFFSILISILWFYSEPILILLHQDHQVSKSAALYLKFLIPGLFAYGFFQNIMRFLQAQSVVVPLVFCSVLPLIAHFGVVYTLVHRTPLGFKGAALAASISLWISVVILAGYVLLAEKFRKTWNGVNTEAIAYMVIYGLSMAASTRVSNELGAGNPDKAKHAMVVTLMLSLVLTLIVVLALAFGHTIWAGFFSDSITTIKKYASMSHFVIISIILESITGVLSGVARGCGWQNFAVFINLGTLYCIGMPISIILGFKHKLYTKVGLSGALEALCGQGYGAKLYRLMGIYLQASCVISIFFSILISILWFFSEPILILLHQHHQVSKSAALYLKFLIPGVFAYGFLQNIEVSSGTECCRATSVLLCASIDCSHWRHLYVGSPDTSGLQAFKGATLAASISLWIAVFILAGYVLLVKKFRKTCNGLPVVSSNHVFAVLKLALPSAVMVWQVKDFMESLFTFLESYA</sequence>
<evidence type="ECO:0000313" key="2">
    <source>
        <dbReference type="Proteomes" id="UP001062846"/>
    </source>
</evidence>
<gene>
    <name evidence="1" type="ORF">RHMOL_Rhmol06G0274900</name>
</gene>
<comment type="caution">
    <text evidence="1">The sequence shown here is derived from an EMBL/GenBank/DDBJ whole genome shotgun (WGS) entry which is preliminary data.</text>
</comment>
<dbReference type="EMBL" id="CM046393">
    <property type="protein sequence ID" value="KAI8552540.1"/>
    <property type="molecule type" value="Genomic_DNA"/>
</dbReference>
<protein>
    <submittedName>
        <fullName evidence="1">Uncharacterized protein</fullName>
    </submittedName>
</protein>
<organism evidence="1 2">
    <name type="scientific">Rhododendron molle</name>
    <name type="common">Chinese azalea</name>
    <name type="synonym">Azalea mollis</name>
    <dbReference type="NCBI Taxonomy" id="49168"/>
    <lineage>
        <taxon>Eukaryota</taxon>
        <taxon>Viridiplantae</taxon>
        <taxon>Streptophyta</taxon>
        <taxon>Embryophyta</taxon>
        <taxon>Tracheophyta</taxon>
        <taxon>Spermatophyta</taxon>
        <taxon>Magnoliopsida</taxon>
        <taxon>eudicotyledons</taxon>
        <taxon>Gunneridae</taxon>
        <taxon>Pentapetalae</taxon>
        <taxon>asterids</taxon>
        <taxon>Ericales</taxon>
        <taxon>Ericaceae</taxon>
        <taxon>Ericoideae</taxon>
        <taxon>Rhodoreae</taxon>
        <taxon>Rhododendron</taxon>
    </lineage>
</organism>
<dbReference type="Proteomes" id="UP001062846">
    <property type="component" value="Chromosome 6"/>
</dbReference>
<keyword evidence="2" id="KW-1185">Reference proteome</keyword>
<proteinExistence type="predicted"/>
<reference evidence="1" key="1">
    <citation type="submission" date="2022-02" db="EMBL/GenBank/DDBJ databases">
        <title>Plant Genome Project.</title>
        <authorList>
            <person name="Zhang R.-G."/>
        </authorList>
    </citation>
    <scope>NUCLEOTIDE SEQUENCE</scope>
    <source>
        <strain evidence="1">AT1</strain>
    </source>
</reference>
<name>A0ACC0NH58_RHOML</name>